<evidence type="ECO:0000313" key="4">
    <source>
        <dbReference type="Proteomes" id="UP000319175"/>
    </source>
</evidence>
<feature type="coiled-coil region" evidence="1">
    <location>
        <begin position="92"/>
        <end position="119"/>
    </location>
</feature>
<sequence>MDGKILKKKLQSLDIQMNEIAKRLNISPQNLQNRFKSKEITLDFLIEVSKAVNVSVYYFIKDTVYENEFLQPDNVILKEPDSEFHPNKNNLVDAKNQTIEILQREVQDLRNDKDFLKKIIDSNLVIKNSDFDSEQA</sequence>
<keyword evidence="4" id="KW-1185">Reference proteome</keyword>
<gene>
    <name evidence="3" type="ORF">FJA49_08505</name>
</gene>
<dbReference type="GO" id="GO:0003677">
    <property type="term" value="F:DNA binding"/>
    <property type="evidence" value="ECO:0007669"/>
    <property type="project" value="InterPro"/>
</dbReference>
<dbReference type="InterPro" id="IPR001387">
    <property type="entry name" value="Cro/C1-type_HTH"/>
</dbReference>
<dbReference type="Proteomes" id="UP000319175">
    <property type="component" value="Unassembled WGS sequence"/>
</dbReference>
<comment type="caution">
    <text evidence="3">The sequence shown here is derived from an EMBL/GenBank/DDBJ whole genome shotgun (WGS) entry which is preliminary data.</text>
</comment>
<proteinExistence type="predicted"/>
<organism evidence="3 4">
    <name type="scientific">Flavobacterium microcysteis</name>
    <dbReference type="NCBI Taxonomy" id="2596891"/>
    <lineage>
        <taxon>Bacteria</taxon>
        <taxon>Pseudomonadati</taxon>
        <taxon>Bacteroidota</taxon>
        <taxon>Flavobacteriia</taxon>
        <taxon>Flavobacteriales</taxon>
        <taxon>Flavobacteriaceae</taxon>
        <taxon>Flavobacterium</taxon>
    </lineage>
</organism>
<feature type="domain" description="HTH cro/C1-type" evidence="2">
    <location>
        <begin position="6"/>
        <end position="59"/>
    </location>
</feature>
<dbReference type="OrthoDB" id="1361937at2"/>
<dbReference type="AlphaFoldDB" id="A0A501QCP9"/>
<evidence type="ECO:0000256" key="1">
    <source>
        <dbReference type="SAM" id="Coils"/>
    </source>
</evidence>
<dbReference type="InterPro" id="IPR010982">
    <property type="entry name" value="Lambda_DNA-bd_dom_sf"/>
</dbReference>
<dbReference type="SUPFAM" id="SSF47413">
    <property type="entry name" value="lambda repressor-like DNA-binding domains"/>
    <property type="match status" value="1"/>
</dbReference>
<dbReference type="Pfam" id="PF01381">
    <property type="entry name" value="HTH_3"/>
    <property type="match status" value="1"/>
</dbReference>
<reference evidence="3 4" key="1">
    <citation type="submission" date="2019-06" db="EMBL/GenBank/DDBJ databases">
        <title>Flavobacterium sp. MaA-Y11 from geoumgang.</title>
        <authorList>
            <person name="Jeong S."/>
        </authorList>
    </citation>
    <scope>NUCLEOTIDE SEQUENCE [LARGE SCALE GENOMIC DNA]</scope>
    <source>
        <strain evidence="3 4">MaA-Y11</strain>
    </source>
</reference>
<dbReference type="CDD" id="cd00093">
    <property type="entry name" value="HTH_XRE"/>
    <property type="match status" value="1"/>
</dbReference>
<dbReference type="EMBL" id="VFJE01000053">
    <property type="protein sequence ID" value="TPD69937.1"/>
    <property type="molecule type" value="Genomic_DNA"/>
</dbReference>
<accession>A0A501QCP9</accession>
<name>A0A501QCP9_9FLAO</name>
<dbReference type="PROSITE" id="PS50943">
    <property type="entry name" value="HTH_CROC1"/>
    <property type="match status" value="1"/>
</dbReference>
<evidence type="ECO:0000259" key="2">
    <source>
        <dbReference type="PROSITE" id="PS50943"/>
    </source>
</evidence>
<keyword evidence="1" id="KW-0175">Coiled coil</keyword>
<evidence type="ECO:0000313" key="3">
    <source>
        <dbReference type="EMBL" id="TPD69937.1"/>
    </source>
</evidence>
<dbReference type="Gene3D" id="1.10.260.40">
    <property type="entry name" value="lambda repressor-like DNA-binding domains"/>
    <property type="match status" value="1"/>
</dbReference>
<dbReference type="RefSeq" id="WP_140000543.1">
    <property type="nucleotide sequence ID" value="NZ_VFJE01000053.1"/>
</dbReference>
<protein>
    <submittedName>
        <fullName evidence="3">Helix-turn-helix transcriptional regulator</fullName>
    </submittedName>
</protein>